<keyword evidence="2" id="KW-0812">Transmembrane</keyword>
<dbReference type="RefSeq" id="WP_062286049.1">
    <property type="nucleotide sequence ID" value="NZ_CP013200.1"/>
</dbReference>
<protein>
    <submittedName>
        <fullName evidence="3">Uncharacterized protein</fullName>
    </submittedName>
</protein>
<evidence type="ECO:0000313" key="4">
    <source>
        <dbReference type="Proteomes" id="UP000059574"/>
    </source>
</evidence>
<keyword evidence="2" id="KW-0472">Membrane</keyword>
<accession>A0A0S2LVS1</accession>
<evidence type="ECO:0000313" key="3">
    <source>
        <dbReference type="EMBL" id="ALO65534.1"/>
    </source>
</evidence>
<organism evidence="3 4">
    <name type="scientific">Arthrobacter alpinus</name>
    <dbReference type="NCBI Taxonomy" id="656366"/>
    <lineage>
        <taxon>Bacteria</taxon>
        <taxon>Bacillati</taxon>
        <taxon>Actinomycetota</taxon>
        <taxon>Actinomycetes</taxon>
        <taxon>Micrococcales</taxon>
        <taxon>Micrococcaceae</taxon>
        <taxon>Arthrobacter</taxon>
    </lineage>
</organism>
<name>A0A0S2LVS1_9MICC</name>
<dbReference type="EMBL" id="CP013200">
    <property type="protein sequence ID" value="ALO65534.1"/>
    <property type="molecule type" value="Genomic_DNA"/>
</dbReference>
<reference evidence="4" key="1">
    <citation type="submission" date="2015-11" db="EMBL/GenBank/DDBJ databases">
        <authorList>
            <person name="Kumar R."/>
            <person name="Singh D."/>
            <person name="Swarnkar M.K."/>
            <person name="Singh A.K."/>
            <person name="Kumar S."/>
        </authorList>
    </citation>
    <scope>NUCLEOTIDE SEQUENCE [LARGE SCALE GENOMIC DNA]</scope>
    <source>
        <strain evidence="4">ERGS4:06</strain>
    </source>
</reference>
<dbReference type="AlphaFoldDB" id="A0A0S2LVS1"/>
<feature type="transmembrane region" description="Helical" evidence="2">
    <location>
        <begin position="49"/>
        <end position="70"/>
    </location>
</feature>
<sequence length="119" mass="12168">MGSEEPKNPKSANSIKLPLGFSAALALIAGILTLVFSSGGTQYGLRWDLAGIAVGIAFVAALLISSLLVMGHKENDASLSEGSGVYRKSSDRLAQAAEAARKSAEAKNSSEASGEESAQ</sequence>
<feature type="compositionally biased region" description="Low complexity" evidence="1">
    <location>
        <begin position="106"/>
        <end position="119"/>
    </location>
</feature>
<proteinExistence type="predicted"/>
<evidence type="ECO:0000256" key="2">
    <source>
        <dbReference type="SAM" id="Phobius"/>
    </source>
</evidence>
<dbReference type="Proteomes" id="UP000059574">
    <property type="component" value="Chromosome"/>
</dbReference>
<feature type="transmembrane region" description="Helical" evidence="2">
    <location>
        <begin position="17"/>
        <end position="37"/>
    </location>
</feature>
<gene>
    <name evidence="3" type="ORF">AS189_02265</name>
</gene>
<reference evidence="3 4" key="2">
    <citation type="journal article" date="2016" name="J. Biotechnol.">
        <title>Complete genome sequence of Arthrobacter alpinus ERGS4:06, a yellow pigmented bacterium tolerant to cold and radiations isolated from Sikkim Himalaya.</title>
        <authorList>
            <person name="Kumar R."/>
            <person name="Singh D."/>
            <person name="Swarnkar M.K."/>
            <person name="Singh A.K."/>
            <person name="Kumar S."/>
        </authorList>
    </citation>
    <scope>NUCLEOTIDE SEQUENCE [LARGE SCALE GENOMIC DNA]</scope>
    <source>
        <strain evidence="3 4">ERGS4:06</strain>
    </source>
</reference>
<evidence type="ECO:0000256" key="1">
    <source>
        <dbReference type="SAM" id="MobiDB-lite"/>
    </source>
</evidence>
<keyword evidence="2" id="KW-1133">Transmembrane helix</keyword>
<feature type="region of interest" description="Disordered" evidence="1">
    <location>
        <begin position="96"/>
        <end position="119"/>
    </location>
</feature>